<sequence>MFFTFLWSSLCLAQPTLNSGSFADPNSAGLKSFYAGNDGGLYYFVRNGSDIYWAMEHPGRDYGHVFQGRLEGSTISGSWWDIPKYGRSRSGEVTLAVNQNGDRLSVTSSSGGFPSNRLQTVSLKQVINQLPRQRNPGFTTNTISNLNGAWRSEKRTVMYIRQFGLRVIAFGETPFSNDQQPATAFLMVGFRNGNDLNVQIVHLPKGRTRDQGRGRFRVTGVNSIQKLSGTNTEGVNWSRYFPNISIPLTTVLNLMEGPFFNRLDIVLDNLNDDNRNPQQNSSVNLRNIMRDPYRFDLPYVQGAFTRYHLSNLTSIGSTDLRIDPNNPRRITLSAEFEEDGRELAGVVRRTNEIAAARSGHIFHPQVDIRLRLINQNGAISYEVESVRFTGDFDPNFTPFDVMDQTVNHYLRPALQEALREMFNAAPVKNAFSNALRTMVTSANTNINNQLNAAGLGNVEITGLVLQGNNIVLQFD</sequence>
<protein>
    <recommendedName>
        <fullName evidence="3">DUF4403 family protein</fullName>
    </recommendedName>
</protein>
<dbReference type="EMBL" id="PDUD01000012">
    <property type="protein sequence ID" value="PHN07028.1"/>
    <property type="molecule type" value="Genomic_DNA"/>
</dbReference>
<comment type="caution">
    <text evidence="1">The sequence shown here is derived from an EMBL/GenBank/DDBJ whole genome shotgun (WGS) entry which is preliminary data.</text>
</comment>
<organism evidence="1 2">
    <name type="scientific">Flavilitoribacter nigricans (strain ATCC 23147 / DSM 23189 / NBRC 102662 / NCIMB 1420 / SS-2)</name>
    <name type="common">Lewinella nigricans</name>
    <dbReference type="NCBI Taxonomy" id="1122177"/>
    <lineage>
        <taxon>Bacteria</taxon>
        <taxon>Pseudomonadati</taxon>
        <taxon>Bacteroidota</taxon>
        <taxon>Saprospiria</taxon>
        <taxon>Saprospirales</taxon>
        <taxon>Lewinellaceae</taxon>
        <taxon>Flavilitoribacter</taxon>
    </lineage>
</organism>
<reference evidence="1 2" key="1">
    <citation type="submission" date="2017-10" db="EMBL/GenBank/DDBJ databases">
        <title>The draft genome sequence of Lewinella nigricans NBRC 102662.</title>
        <authorList>
            <person name="Wang K."/>
        </authorList>
    </citation>
    <scope>NUCLEOTIDE SEQUENCE [LARGE SCALE GENOMIC DNA]</scope>
    <source>
        <strain evidence="1 2">NBRC 102662</strain>
    </source>
</reference>
<evidence type="ECO:0000313" key="1">
    <source>
        <dbReference type="EMBL" id="PHN07028.1"/>
    </source>
</evidence>
<keyword evidence="2" id="KW-1185">Reference proteome</keyword>
<dbReference type="AlphaFoldDB" id="A0A2D0NF48"/>
<evidence type="ECO:0008006" key="3">
    <source>
        <dbReference type="Google" id="ProtNLM"/>
    </source>
</evidence>
<evidence type="ECO:0000313" key="2">
    <source>
        <dbReference type="Proteomes" id="UP000223913"/>
    </source>
</evidence>
<dbReference type="Proteomes" id="UP000223913">
    <property type="component" value="Unassembled WGS sequence"/>
</dbReference>
<proteinExistence type="predicted"/>
<gene>
    <name evidence="1" type="ORF">CRP01_08705</name>
</gene>
<accession>A0A2D0NF48</accession>
<name>A0A2D0NF48_FLAN2</name>